<reference evidence="1 2" key="1">
    <citation type="journal article" date="2011" name="BMC Genomics">
        <title>Genome sequencing reveals diversification of virulence factor content and possible host adaptation in distinct subpopulations of Salmonella enterica.</title>
        <authorList>
            <person name="den Bakker H.C."/>
            <person name="Moreno Switt A.I."/>
            <person name="Govoni G."/>
            <person name="Cummings C.A."/>
            <person name="Ranieri M.L."/>
            <person name="Degoricija L."/>
            <person name="Hoelzer K."/>
            <person name="Rodriguez-Rivera L.D."/>
            <person name="Brown S."/>
            <person name="Bolchacova E."/>
            <person name="Furtado M.R."/>
            <person name="Wiedmann M."/>
        </authorList>
    </citation>
    <scope>NUCLEOTIDE SEQUENCE [LARGE SCALE GENOMIC DNA]</scope>
    <source>
        <strain evidence="1 2">A4-669</strain>
    </source>
</reference>
<organism evidence="1 2">
    <name type="scientific">Salmonella enterica subsp. enterica serovar Adelaide str. A4-669</name>
    <dbReference type="NCBI Taxonomy" id="913063"/>
    <lineage>
        <taxon>Bacteria</taxon>
        <taxon>Pseudomonadati</taxon>
        <taxon>Pseudomonadota</taxon>
        <taxon>Gammaproteobacteria</taxon>
        <taxon>Enterobacterales</taxon>
        <taxon>Enterobacteriaceae</taxon>
        <taxon>Salmonella</taxon>
    </lineage>
</organism>
<dbReference type="Proteomes" id="UP000004906">
    <property type="component" value="Unassembled WGS sequence"/>
</dbReference>
<gene>
    <name evidence="1" type="ORF">LTSEADE_5231</name>
</gene>
<comment type="caution">
    <text evidence="1">The sequence shown here is derived from an EMBL/GenBank/DDBJ whole genome shotgun (WGS) entry which is preliminary data.</text>
</comment>
<dbReference type="AlphaFoldDB" id="A0A6C8GGA7"/>
<dbReference type="EMBL" id="AFCI01001745">
    <property type="protein sequence ID" value="EHC30322.1"/>
    <property type="molecule type" value="Genomic_DNA"/>
</dbReference>
<evidence type="ECO:0000313" key="1">
    <source>
        <dbReference type="EMBL" id="EHC30322.1"/>
    </source>
</evidence>
<name>A0A6C8GGA7_SALET</name>
<protein>
    <submittedName>
        <fullName evidence="1">Uncharacterized protein</fullName>
    </submittedName>
</protein>
<proteinExistence type="predicted"/>
<evidence type="ECO:0000313" key="2">
    <source>
        <dbReference type="Proteomes" id="UP000004906"/>
    </source>
</evidence>
<sequence length="58" mass="6584">MRFSGRLKTLHCGFKVVGNNSGLSHVGSPLRFNLRRFCRARHNNTIHCRCGKNDTNTP</sequence>
<accession>A0A6C8GGA7</accession>